<gene>
    <name evidence="6" type="ORF">BN112_3051</name>
</gene>
<keyword evidence="4" id="KW-0804">Transcription</keyword>
<dbReference type="Pfam" id="PF00126">
    <property type="entry name" value="HTH_1"/>
    <property type="match status" value="1"/>
</dbReference>
<dbReference type="GeneID" id="56480953"/>
<dbReference type="InterPro" id="IPR058163">
    <property type="entry name" value="LysR-type_TF_proteobact-type"/>
</dbReference>
<dbReference type="InterPro" id="IPR036388">
    <property type="entry name" value="WH-like_DNA-bd_sf"/>
</dbReference>
<dbReference type="Gene3D" id="1.10.10.10">
    <property type="entry name" value="Winged helix-like DNA-binding domain superfamily/Winged helix DNA-binding domain"/>
    <property type="match status" value="1"/>
</dbReference>
<dbReference type="GO" id="GO:0043565">
    <property type="term" value="F:sequence-specific DNA binding"/>
    <property type="evidence" value="ECO:0007669"/>
    <property type="project" value="TreeGrafter"/>
</dbReference>
<dbReference type="PROSITE" id="PS50931">
    <property type="entry name" value="HTH_LYSR"/>
    <property type="match status" value="1"/>
</dbReference>
<dbReference type="SUPFAM" id="SSF46785">
    <property type="entry name" value="Winged helix' DNA-binding domain"/>
    <property type="match status" value="1"/>
</dbReference>
<keyword evidence="3" id="KW-0238">DNA-binding</keyword>
<dbReference type="OrthoDB" id="9072091at2"/>
<evidence type="ECO:0000259" key="5">
    <source>
        <dbReference type="PROSITE" id="PS50931"/>
    </source>
</evidence>
<dbReference type="InterPro" id="IPR005119">
    <property type="entry name" value="LysR_subst-bd"/>
</dbReference>
<evidence type="ECO:0000256" key="2">
    <source>
        <dbReference type="ARBA" id="ARBA00023015"/>
    </source>
</evidence>
<evidence type="ECO:0000256" key="1">
    <source>
        <dbReference type="ARBA" id="ARBA00009437"/>
    </source>
</evidence>
<organism evidence="6 7">
    <name type="scientific">Bordetella bronchiseptica 253</name>
    <dbReference type="NCBI Taxonomy" id="568707"/>
    <lineage>
        <taxon>Bacteria</taxon>
        <taxon>Pseudomonadati</taxon>
        <taxon>Pseudomonadota</taxon>
        <taxon>Betaproteobacteria</taxon>
        <taxon>Burkholderiales</taxon>
        <taxon>Alcaligenaceae</taxon>
        <taxon>Bordetella</taxon>
    </lineage>
</organism>
<evidence type="ECO:0000313" key="6">
    <source>
        <dbReference type="EMBL" id="CCJ54968.1"/>
    </source>
</evidence>
<dbReference type="PANTHER" id="PTHR30537:SF3">
    <property type="entry name" value="TRANSCRIPTIONAL REGULATORY PROTEIN"/>
    <property type="match status" value="1"/>
</dbReference>
<reference evidence="6 7" key="1">
    <citation type="journal article" date="2012" name="BMC Genomics">
        <title>Comparative genomics of the classical Bordetella subspecies: the evolution and exchange of virulence-associated diversity amongst closely related pathogens.</title>
        <authorList>
            <person name="Park J."/>
            <person name="Zhang Y."/>
            <person name="Buboltz A.M."/>
            <person name="Zhang X."/>
            <person name="Schuster S.C."/>
            <person name="Ahuja U."/>
            <person name="Liu M."/>
            <person name="Miller J.F."/>
            <person name="Sebaihia M."/>
            <person name="Bentley S.D."/>
            <person name="Parkhill J."/>
            <person name="Harvill E.T."/>
        </authorList>
    </citation>
    <scope>NUCLEOTIDE SEQUENCE [LARGE SCALE GENOMIC DNA]</scope>
    <source>
        <strain evidence="6 7">253</strain>
    </source>
</reference>
<dbReference type="AlphaFoldDB" id="A0A0C6P557"/>
<dbReference type="InterPro" id="IPR000847">
    <property type="entry name" value="LysR_HTH_N"/>
</dbReference>
<dbReference type="Proteomes" id="UP000007564">
    <property type="component" value="Chromosome"/>
</dbReference>
<dbReference type="RefSeq" id="WP_003807575.1">
    <property type="nucleotide sequence ID" value="NC_019382.1"/>
</dbReference>
<proteinExistence type="inferred from homology"/>
<keyword evidence="2" id="KW-0805">Transcription regulation</keyword>
<dbReference type="KEGG" id="bbh:BN112_3051"/>
<accession>A0A0C6P557</accession>
<dbReference type="HOGENOM" id="CLU_039613_2_2_4"/>
<evidence type="ECO:0000256" key="4">
    <source>
        <dbReference type="ARBA" id="ARBA00023163"/>
    </source>
</evidence>
<dbReference type="Pfam" id="PF03466">
    <property type="entry name" value="LysR_substrate"/>
    <property type="match status" value="1"/>
</dbReference>
<dbReference type="Gene3D" id="3.40.190.290">
    <property type="match status" value="1"/>
</dbReference>
<dbReference type="InterPro" id="IPR036390">
    <property type="entry name" value="WH_DNA-bd_sf"/>
</dbReference>
<feature type="domain" description="HTH lysR-type" evidence="5">
    <location>
        <begin position="17"/>
        <end position="74"/>
    </location>
</feature>
<dbReference type="PANTHER" id="PTHR30537">
    <property type="entry name" value="HTH-TYPE TRANSCRIPTIONAL REGULATOR"/>
    <property type="match status" value="1"/>
</dbReference>
<dbReference type="GO" id="GO:0003700">
    <property type="term" value="F:DNA-binding transcription factor activity"/>
    <property type="evidence" value="ECO:0007669"/>
    <property type="project" value="InterPro"/>
</dbReference>
<comment type="similarity">
    <text evidence="1">Belongs to the LysR transcriptional regulatory family.</text>
</comment>
<evidence type="ECO:0000313" key="7">
    <source>
        <dbReference type="Proteomes" id="UP000007564"/>
    </source>
</evidence>
<dbReference type="GO" id="GO:0006351">
    <property type="term" value="P:DNA-templated transcription"/>
    <property type="evidence" value="ECO:0007669"/>
    <property type="project" value="TreeGrafter"/>
</dbReference>
<evidence type="ECO:0000256" key="3">
    <source>
        <dbReference type="ARBA" id="ARBA00023125"/>
    </source>
</evidence>
<dbReference type="EMBL" id="HE965806">
    <property type="protein sequence ID" value="CCJ54968.1"/>
    <property type="molecule type" value="Genomic_DNA"/>
</dbReference>
<protein>
    <submittedName>
        <fullName evidence="6">LysR family regulatory protein</fullName>
    </submittedName>
</protein>
<name>A0A0C6P557_BORBO</name>
<sequence>MHPYCALMHNWRMDKYPEWNDLKVFLTVARLGTISLAGERLGIEHSTVSRRIDRLEAKLKVVLFDRRRSGYSLTDAGNALIPHAEKMESALLAAVEESLGLADFIEGTVRVGTPEAFGINVLAPSLARLRQTHPGLNVELMAQPQFPSLVTREVEILVTLEPPAMGRYKVAKLAQIHYFLYCSAGYKKSHPPIRQLSDVAQHEFVDYIHDGSVSERYRVLEELVPQPRRSFTTTSVLAQRAAAVAGMGLVLLTPYVANAGQADLVEVFPGRPLITRSLWIAAPEDLLRIKRYQSVWNFIRQLMAQHPDLFHPPS</sequence>
<dbReference type="SUPFAM" id="SSF53850">
    <property type="entry name" value="Periplasmic binding protein-like II"/>
    <property type="match status" value="1"/>
</dbReference>